<evidence type="ECO:0000313" key="8">
    <source>
        <dbReference type="Proteomes" id="UP000183471"/>
    </source>
</evidence>
<name>A0ABY0TKZ5_9PROT</name>
<protein>
    <recommendedName>
        <fullName evidence="2">cysteine-S-conjugate beta-lyase</fullName>
        <ecNumber evidence="2">4.4.1.13</ecNumber>
    </recommendedName>
</protein>
<dbReference type="Gene3D" id="3.40.640.10">
    <property type="entry name" value="Type I PLP-dependent aspartate aminotransferase-like (Major domain)"/>
    <property type="match status" value="1"/>
</dbReference>
<dbReference type="PANTHER" id="PTHR43525:SF1">
    <property type="entry name" value="PROTEIN MALY"/>
    <property type="match status" value="1"/>
</dbReference>
<organism evidence="7 8">
    <name type="scientific">Nitrosospira multiformis</name>
    <dbReference type="NCBI Taxonomy" id="1231"/>
    <lineage>
        <taxon>Bacteria</taxon>
        <taxon>Pseudomonadati</taxon>
        <taxon>Pseudomonadota</taxon>
        <taxon>Betaproteobacteria</taxon>
        <taxon>Nitrosomonadales</taxon>
        <taxon>Nitrosomonadaceae</taxon>
        <taxon>Nitrosospira</taxon>
    </lineage>
</organism>
<evidence type="ECO:0000256" key="1">
    <source>
        <dbReference type="ARBA" id="ARBA00001933"/>
    </source>
</evidence>
<comment type="similarity">
    <text evidence="5">Belongs to the class-II pyridoxal-phosphate-dependent aminotransferase family. MalY/PatB cystathionine beta-lyase subfamily.</text>
</comment>
<dbReference type="Pfam" id="PF00155">
    <property type="entry name" value="Aminotran_1_2"/>
    <property type="match status" value="1"/>
</dbReference>
<dbReference type="NCBIfam" id="TIGR04350">
    <property type="entry name" value="C_S_lyase_PatB"/>
    <property type="match status" value="1"/>
</dbReference>
<dbReference type="InterPro" id="IPR015424">
    <property type="entry name" value="PyrdxlP-dep_Trfase"/>
</dbReference>
<keyword evidence="4" id="KW-0456">Lyase</keyword>
<dbReference type="EC" id="4.4.1.13" evidence="2"/>
<dbReference type="InterPro" id="IPR027619">
    <property type="entry name" value="C-S_lyase_PatB-like"/>
</dbReference>
<comment type="caution">
    <text evidence="7">The sequence shown here is derived from an EMBL/GenBank/DDBJ whole genome shotgun (WGS) entry which is preliminary data.</text>
</comment>
<dbReference type="RefSeq" id="WP_256324176.1">
    <property type="nucleotide sequence ID" value="NZ_FNKY01000001.1"/>
</dbReference>
<keyword evidence="8" id="KW-1185">Reference proteome</keyword>
<dbReference type="PANTHER" id="PTHR43525">
    <property type="entry name" value="PROTEIN MALY"/>
    <property type="match status" value="1"/>
</dbReference>
<accession>A0ABY0TKZ5</accession>
<sequence>MSGNDVSGHDFNRDINRSGTASLKYDGRQSMFGTAEVIPLWVADMDFAAPPAVTQALAKRAMHPVYGYTVYPDSLYESLIDWLRRRHGWDVRREWIMMCPGVVPSLYAAVMAFAEADGPVIVQPPVYFPFFSAVTGTGRQLAYNSLRLANNRYTMDFDHLEQCAAGARLLLLCSPHNPVGRVWSTRELKDILRIAKKHDLVIFSDEIHADLIYPGNKYHVLSMLAEASAGSSVNVVTAVAPSKTFNIPGLNLSALIVPDPESRKALTQVFDTMHVSASNPFSVVAFEAAYREGGAWLDELLIYLRQTRDYVAEYLATYLPDIRLIESEGTYLLWLDCRALTARLGINDAQLRHFFVHEAGVGMSPGTLFGETGSGFMRMNIGAPRHIIQVALENIREAEQRTRQGMMPA</sequence>
<gene>
    <name evidence="7" type="ORF">SAMN05216402_3168</name>
</gene>
<evidence type="ECO:0000256" key="4">
    <source>
        <dbReference type="ARBA" id="ARBA00023239"/>
    </source>
</evidence>
<dbReference type="Proteomes" id="UP000183471">
    <property type="component" value="Unassembled WGS sequence"/>
</dbReference>
<dbReference type="InterPro" id="IPR051798">
    <property type="entry name" value="Class-II_PLP-Dep_Aminotrans"/>
</dbReference>
<evidence type="ECO:0000256" key="2">
    <source>
        <dbReference type="ARBA" id="ARBA00012224"/>
    </source>
</evidence>
<dbReference type="InterPro" id="IPR015421">
    <property type="entry name" value="PyrdxlP-dep_Trfase_major"/>
</dbReference>
<dbReference type="InterPro" id="IPR015422">
    <property type="entry name" value="PyrdxlP-dep_Trfase_small"/>
</dbReference>
<evidence type="ECO:0000256" key="5">
    <source>
        <dbReference type="ARBA" id="ARBA00037974"/>
    </source>
</evidence>
<dbReference type="InterPro" id="IPR004839">
    <property type="entry name" value="Aminotransferase_I/II_large"/>
</dbReference>
<evidence type="ECO:0000259" key="6">
    <source>
        <dbReference type="Pfam" id="PF00155"/>
    </source>
</evidence>
<evidence type="ECO:0000256" key="3">
    <source>
        <dbReference type="ARBA" id="ARBA00022898"/>
    </source>
</evidence>
<keyword evidence="3" id="KW-0663">Pyridoxal phosphate</keyword>
<reference evidence="7 8" key="1">
    <citation type="submission" date="2016-10" db="EMBL/GenBank/DDBJ databases">
        <authorList>
            <person name="Varghese N."/>
            <person name="Submissions S."/>
        </authorList>
    </citation>
    <scope>NUCLEOTIDE SEQUENCE [LARGE SCALE GENOMIC DNA]</scope>
    <source>
        <strain evidence="7 8">Nl1</strain>
    </source>
</reference>
<evidence type="ECO:0000313" key="7">
    <source>
        <dbReference type="EMBL" id="SDQ99505.1"/>
    </source>
</evidence>
<dbReference type="SUPFAM" id="SSF53383">
    <property type="entry name" value="PLP-dependent transferases"/>
    <property type="match status" value="1"/>
</dbReference>
<comment type="cofactor">
    <cofactor evidence="1">
        <name>pyridoxal 5'-phosphate</name>
        <dbReference type="ChEBI" id="CHEBI:597326"/>
    </cofactor>
</comment>
<dbReference type="CDD" id="cd00609">
    <property type="entry name" value="AAT_like"/>
    <property type="match status" value="1"/>
</dbReference>
<proteinExistence type="inferred from homology"/>
<dbReference type="Gene3D" id="3.90.1150.10">
    <property type="entry name" value="Aspartate Aminotransferase, domain 1"/>
    <property type="match status" value="1"/>
</dbReference>
<dbReference type="EMBL" id="FNKY01000001">
    <property type="protein sequence ID" value="SDQ99505.1"/>
    <property type="molecule type" value="Genomic_DNA"/>
</dbReference>
<feature type="domain" description="Aminotransferase class I/classII large" evidence="6">
    <location>
        <begin position="36"/>
        <end position="393"/>
    </location>
</feature>